<keyword evidence="1" id="KW-0378">Hydrolase</keyword>
<proteinExistence type="predicted"/>
<evidence type="ECO:0000259" key="3">
    <source>
        <dbReference type="SMART" id="SM00849"/>
    </source>
</evidence>
<protein>
    <submittedName>
        <fullName evidence="4">MBL fold metallo-hydrolase</fullName>
    </submittedName>
</protein>
<comment type="caution">
    <text evidence="4">The sequence shown here is derived from an EMBL/GenBank/DDBJ whole genome shotgun (WGS) entry which is preliminary data.</text>
</comment>
<dbReference type="EMBL" id="JBCHKQ010000003">
    <property type="protein sequence ID" value="MEM5948445.1"/>
    <property type="molecule type" value="Genomic_DNA"/>
</dbReference>
<evidence type="ECO:0000256" key="1">
    <source>
        <dbReference type="ARBA" id="ARBA00022801"/>
    </source>
</evidence>
<dbReference type="PANTHER" id="PTHR46018:SF2">
    <property type="entry name" value="ZINC PHOSPHODIESTERASE ELAC PROTEIN 1"/>
    <property type="match status" value="1"/>
</dbReference>
<dbReference type="InterPro" id="IPR036866">
    <property type="entry name" value="RibonucZ/Hydroxyglut_hydro"/>
</dbReference>
<dbReference type="InterPro" id="IPR001279">
    <property type="entry name" value="Metallo-B-lactamas"/>
</dbReference>
<feature type="compositionally biased region" description="Basic and acidic residues" evidence="2">
    <location>
        <begin position="247"/>
        <end position="258"/>
    </location>
</feature>
<dbReference type="InterPro" id="IPR044094">
    <property type="entry name" value="AtsA-like_MBL-fold"/>
</dbReference>
<evidence type="ECO:0000256" key="2">
    <source>
        <dbReference type="SAM" id="MobiDB-lite"/>
    </source>
</evidence>
<reference evidence="4 5" key="1">
    <citation type="submission" date="2024-03" db="EMBL/GenBank/DDBJ databases">
        <title>Ignisphaera cupida sp. nov., a hyperthermophilic hydrolytic archaeon from a hot spring of Kamchatka, and proposal of Ignisphaeraceae fam. nov.</title>
        <authorList>
            <person name="Podosokorskaya O.A."/>
            <person name="Elcheninov A.G."/>
            <person name="Maltseva A.I."/>
            <person name="Zayulina K.S."/>
            <person name="Novikov A."/>
            <person name="Merkel A.Y."/>
        </authorList>
    </citation>
    <scope>NUCLEOTIDE SEQUENCE [LARGE SCALE GENOMIC DNA]</scope>
    <source>
        <strain evidence="4 5">38H-sp</strain>
    </source>
</reference>
<dbReference type="SUPFAM" id="SSF56281">
    <property type="entry name" value="Metallo-hydrolase/oxidoreductase"/>
    <property type="match status" value="1"/>
</dbReference>
<gene>
    <name evidence="4" type="ORF">WKV44_07795</name>
</gene>
<keyword evidence="5" id="KW-1185">Reference proteome</keyword>
<dbReference type="Gene3D" id="3.60.15.10">
    <property type="entry name" value="Ribonuclease Z/Hydroxyacylglutathione hydrolase-like"/>
    <property type="match status" value="1"/>
</dbReference>
<feature type="region of interest" description="Disordered" evidence="2">
    <location>
        <begin position="233"/>
        <end position="258"/>
    </location>
</feature>
<sequence>MIIFDKNHWGWIVSLLIILFASLSVWAEEGGFKLRILGSGGPGSTQFRNEPAVLIENGSDFVLVDMGNGTWETLKKLGIKTSDIDAFFFTHHHMDHDQEFIPIFLSSYFGRESSLSAVVGTAGTGELVDFVLSFYKDDLLYRLSSIKKQRIEEISRPEVREVHGGEEFSLLSFTIKTAAVNHTIETVAYRFEANGKTLVISGDLYYSPGLVQLAKDADILVLDAGGILSTANNSKKNYQSNKNKKLKSPESKVRSHSTSEEIVRMVEESTPKLVVLTHLPDRKVELEDIKLLFPESVRNNIMLAEDMLELYVGKSKSAY</sequence>
<dbReference type="Pfam" id="PF23023">
    <property type="entry name" value="Anti-Pycsar_Apyc1"/>
    <property type="match status" value="1"/>
</dbReference>
<dbReference type="RefSeq" id="WP_420069891.1">
    <property type="nucleotide sequence ID" value="NZ_JBCHKQ010000003.1"/>
</dbReference>
<dbReference type="CDD" id="cd07719">
    <property type="entry name" value="arylsulfatase_AtsA-like_MBL-fold"/>
    <property type="match status" value="1"/>
</dbReference>
<organism evidence="4 5">
    <name type="scientific">Rarispira pelagica</name>
    <dbReference type="NCBI Taxonomy" id="3141764"/>
    <lineage>
        <taxon>Bacteria</taxon>
        <taxon>Pseudomonadati</taxon>
        <taxon>Spirochaetota</taxon>
        <taxon>Spirochaetia</taxon>
        <taxon>Winmispirales</taxon>
        <taxon>Winmispiraceae</taxon>
        <taxon>Rarispira</taxon>
    </lineage>
</organism>
<accession>A0ABU9UEP4</accession>
<name>A0ABU9UEP4_9SPIR</name>
<evidence type="ECO:0000313" key="5">
    <source>
        <dbReference type="Proteomes" id="UP001466331"/>
    </source>
</evidence>
<dbReference type="PANTHER" id="PTHR46018">
    <property type="entry name" value="ZINC PHOSPHODIESTERASE ELAC PROTEIN 1"/>
    <property type="match status" value="1"/>
</dbReference>
<evidence type="ECO:0000313" key="4">
    <source>
        <dbReference type="EMBL" id="MEM5948445.1"/>
    </source>
</evidence>
<feature type="domain" description="Metallo-beta-lactamase" evidence="3">
    <location>
        <begin position="49"/>
        <end position="256"/>
    </location>
</feature>
<dbReference type="SMART" id="SM00849">
    <property type="entry name" value="Lactamase_B"/>
    <property type="match status" value="1"/>
</dbReference>
<dbReference type="Proteomes" id="UP001466331">
    <property type="component" value="Unassembled WGS sequence"/>
</dbReference>